<proteinExistence type="predicted"/>
<protein>
    <submittedName>
        <fullName evidence="1">6-bladed beta-propeller</fullName>
    </submittedName>
</protein>
<comment type="caution">
    <text evidence="1">The sequence shown here is derived from an EMBL/GenBank/DDBJ whole genome shotgun (WGS) entry which is preliminary data.</text>
</comment>
<organism evidence="1 2">
    <name type="scientific">Echinicola arenosa</name>
    <dbReference type="NCBI Taxonomy" id="2774144"/>
    <lineage>
        <taxon>Bacteria</taxon>
        <taxon>Pseudomonadati</taxon>
        <taxon>Bacteroidota</taxon>
        <taxon>Cytophagia</taxon>
        <taxon>Cytophagales</taxon>
        <taxon>Cyclobacteriaceae</taxon>
        <taxon>Echinicola</taxon>
    </lineage>
</organism>
<accession>A0ABR9AJY6</accession>
<dbReference type="EMBL" id="JACYTQ010000001">
    <property type="protein sequence ID" value="MBD8487924.1"/>
    <property type="molecule type" value="Genomic_DNA"/>
</dbReference>
<evidence type="ECO:0000313" key="1">
    <source>
        <dbReference type="EMBL" id="MBD8487924.1"/>
    </source>
</evidence>
<name>A0ABR9AJY6_9BACT</name>
<dbReference type="RefSeq" id="WP_192008575.1">
    <property type="nucleotide sequence ID" value="NZ_JACYTQ010000001.1"/>
</dbReference>
<reference evidence="1 2" key="1">
    <citation type="submission" date="2020-09" db="EMBL/GenBank/DDBJ databases">
        <title>Echinicola sp. CAU 1574 isolated from sand of Sido Beach.</title>
        <authorList>
            <person name="Kim W."/>
        </authorList>
    </citation>
    <scope>NUCLEOTIDE SEQUENCE [LARGE SCALE GENOMIC DNA]</scope>
    <source>
        <strain evidence="1 2">CAU 1574</strain>
    </source>
</reference>
<dbReference type="Proteomes" id="UP000647133">
    <property type="component" value="Unassembled WGS sequence"/>
</dbReference>
<dbReference type="SUPFAM" id="SSF63829">
    <property type="entry name" value="Calcium-dependent phosphotriesterase"/>
    <property type="match status" value="1"/>
</dbReference>
<dbReference type="InterPro" id="IPR011042">
    <property type="entry name" value="6-blade_b-propeller_TolB-like"/>
</dbReference>
<keyword evidence="2" id="KW-1185">Reference proteome</keyword>
<dbReference type="Pfam" id="PF17170">
    <property type="entry name" value="DUF5128"/>
    <property type="match status" value="1"/>
</dbReference>
<evidence type="ECO:0000313" key="2">
    <source>
        <dbReference type="Proteomes" id="UP000647133"/>
    </source>
</evidence>
<sequence length="362" mass="42329">MKYNVILLLVSSVFLFQCQQETKTEQDIPVIIIDHDEKKELSLEDFAGDYREIPLEMTEMSFIKYINDIAVSDEHLYIDDVKIGILQFNKEGEFIKVIGKKAEEGPETYAYPTSIAFDEEEKAVIIADTYRFKVYKFNLEGRLIGETEKLPAEPIFVKTAQDGYWAVAEKFVTDGSGNSRFYREAEIYRFGNDLEILQEFTVDHLSLKSAWGAMRRQPSLITYSEYDSLNYFYNPILLPSRAYVGKFDRDTLYQAQEDRLLPKVRFEFSREIWDGEMKIFHIRNAMAYKQYYLVSYEYRSTPYLFIYDRSTKEGKVVQEGLSIPGLEEKYMPHSKSNGQMYLIVQRPPKPGEAEPNPSIFLF</sequence>
<gene>
    <name evidence="1" type="ORF">IFO69_04090</name>
</gene>
<dbReference type="Gene3D" id="2.120.10.30">
    <property type="entry name" value="TolB, C-terminal domain"/>
    <property type="match status" value="1"/>
</dbReference>